<proteinExistence type="inferred from homology"/>
<gene>
    <name evidence="4" type="ORF">BVC80_8985g25</name>
</gene>
<protein>
    <submittedName>
        <fullName evidence="4">Serpin family</fullName>
    </submittedName>
</protein>
<feature type="domain" description="Serpin" evidence="3">
    <location>
        <begin position="15"/>
        <end position="404"/>
    </location>
</feature>
<dbReference type="Gene3D" id="3.30.497.10">
    <property type="entry name" value="Antithrombin, subunit I, domain 2"/>
    <property type="match status" value="1"/>
</dbReference>
<name>A0A200QJ76_MACCD</name>
<dbReference type="InterPro" id="IPR042185">
    <property type="entry name" value="Serpin_sf_2"/>
</dbReference>
<dbReference type="GO" id="GO:0004867">
    <property type="term" value="F:serine-type endopeptidase inhibitor activity"/>
    <property type="evidence" value="ECO:0007669"/>
    <property type="project" value="InterPro"/>
</dbReference>
<evidence type="ECO:0000313" key="5">
    <source>
        <dbReference type="Proteomes" id="UP000195402"/>
    </source>
</evidence>
<dbReference type="InterPro" id="IPR036186">
    <property type="entry name" value="Serpin_sf"/>
</dbReference>
<dbReference type="CDD" id="cd02043">
    <property type="entry name" value="serpinP_plants"/>
    <property type="match status" value="1"/>
</dbReference>
<evidence type="ECO:0000313" key="4">
    <source>
        <dbReference type="EMBL" id="OVA10495.1"/>
    </source>
</evidence>
<dbReference type="InterPro" id="IPR023796">
    <property type="entry name" value="Serpin_dom"/>
</dbReference>
<dbReference type="InterPro" id="IPR000215">
    <property type="entry name" value="Serpin_fam"/>
</dbReference>
<dbReference type="EMBL" id="MVGT01001900">
    <property type="protein sequence ID" value="OVA10495.1"/>
    <property type="molecule type" value="Genomic_DNA"/>
</dbReference>
<evidence type="ECO:0000256" key="2">
    <source>
        <dbReference type="RuleBase" id="RU000411"/>
    </source>
</evidence>
<evidence type="ECO:0000256" key="1">
    <source>
        <dbReference type="ARBA" id="ARBA00009500"/>
    </source>
</evidence>
<dbReference type="SMART" id="SM00093">
    <property type="entry name" value="SERPIN"/>
    <property type="match status" value="1"/>
</dbReference>
<sequence length="409" mass="45855">MSTVQSDSCLKVVKNVWLIESKGRNFVFSPFSINAALGLLASGSKGRTLQQILGFLKSENLDHLNLVSSRLMYSLDQTRTGSSEGGGGERPKLSFISNVWVDNSCTLKPSFKEIASSIYKAEAKAVDFTTKAKKVLKEVNKWVEKKTNGLIQSLLPDGSVDEQTSLVLANALYFKGSWEQEFDRSQTKNSKFHLLGGSSVQVPFMTNKQRQIVSCYDGFKVLQLPYKQQTATDNKFDLFERHLSMYIFLPDRQDGIGDLIKKVSSDSGFLDRHLPINQSPVLMGEFRIPKFKISFGFEASRVLKDLGLVLPFNPDEAELTGMVRSSTPETERLYVSKVYHKCFVEVDEKGTEAAASTAFAIGFISGRRQPYLPRVDFVADHPFIFMIRDNHSGAVWFMGHVLNPLLTEE</sequence>
<dbReference type="PROSITE" id="PS00284">
    <property type="entry name" value="SERPIN"/>
    <property type="match status" value="1"/>
</dbReference>
<dbReference type="OMA" id="FKATWEH"/>
<keyword evidence="5" id="KW-1185">Reference proteome</keyword>
<dbReference type="Gene3D" id="2.30.39.10">
    <property type="entry name" value="Alpha-1-antitrypsin, domain 1"/>
    <property type="match status" value="1"/>
</dbReference>
<dbReference type="PANTHER" id="PTHR11461:SF211">
    <property type="entry name" value="GH10112P-RELATED"/>
    <property type="match status" value="1"/>
</dbReference>
<reference evidence="4 5" key="1">
    <citation type="journal article" date="2017" name="Mol. Plant">
        <title>The Genome of Medicinal Plant Macleaya cordata Provides New Insights into Benzylisoquinoline Alkaloids Metabolism.</title>
        <authorList>
            <person name="Liu X."/>
            <person name="Liu Y."/>
            <person name="Huang P."/>
            <person name="Ma Y."/>
            <person name="Qing Z."/>
            <person name="Tang Q."/>
            <person name="Cao H."/>
            <person name="Cheng P."/>
            <person name="Zheng Y."/>
            <person name="Yuan Z."/>
            <person name="Zhou Y."/>
            <person name="Liu J."/>
            <person name="Tang Z."/>
            <person name="Zhuo Y."/>
            <person name="Zhang Y."/>
            <person name="Yu L."/>
            <person name="Huang J."/>
            <person name="Yang P."/>
            <person name="Peng Q."/>
            <person name="Zhang J."/>
            <person name="Jiang W."/>
            <person name="Zhang Z."/>
            <person name="Lin K."/>
            <person name="Ro D.K."/>
            <person name="Chen X."/>
            <person name="Xiong X."/>
            <person name="Shang Y."/>
            <person name="Huang S."/>
            <person name="Zeng J."/>
        </authorList>
    </citation>
    <scope>NUCLEOTIDE SEQUENCE [LARGE SCALE GENOMIC DNA]</scope>
    <source>
        <strain evidence="5">cv. BLH2017</strain>
        <tissue evidence="4">Root</tissue>
    </source>
</reference>
<dbReference type="GO" id="GO:0005615">
    <property type="term" value="C:extracellular space"/>
    <property type="evidence" value="ECO:0007669"/>
    <property type="project" value="InterPro"/>
</dbReference>
<dbReference type="OrthoDB" id="1063785at2759"/>
<evidence type="ECO:0000259" key="3">
    <source>
        <dbReference type="SMART" id="SM00093"/>
    </source>
</evidence>
<dbReference type="InParanoid" id="A0A200QJ76"/>
<dbReference type="Pfam" id="PF00079">
    <property type="entry name" value="Serpin"/>
    <property type="match status" value="1"/>
</dbReference>
<dbReference type="SUPFAM" id="SSF56574">
    <property type="entry name" value="Serpins"/>
    <property type="match status" value="1"/>
</dbReference>
<dbReference type="InterPro" id="IPR042178">
    <property type="entry name" value="Serpin_sf_1"/>
</dbReference>
<comment type="similarity">
    <text evidence="1 2">Belongs to the serpin family.</text>
</comment>
<dbReference type="PANTHER" id="PTHR11461">
    <property type="entry name" value="SERINE PROTEASE INHIBITOR, SERPIN"/>
    <property type="match status" value="1"/>
</dbReference>
<accession>A0A200QJ76</accession>
<dbReference type="AlphaFoldDB" id="A0A200QJ76"/>
<dbReference type="InterPro" id="IPR023795">
    <property type="entry name" value="Serpin_CS"/>
</dbReference>
<organism evidence="4 5">
    <name type="scientific">Macleaya cordata</name>
    <name type="common">Five-seeded plume-poppy</name>
    <name type="synonym">Bocconia cordata</name>
    <dbReference type="NCBI Taxonomy" id="56857"/>
    <lineage>
        <taxon>Eukaryota</taxon>
        <taxon>Viridiplantae</taxon>
        <taxon>Streptophyta</taxon>
        <taxon>Embryophyta</taxon>
        <taxon>Tracheophyta</taxon>
        <taxon>Spermatophyta</taxon>
        <taxon>Magnoliopsida</taxon>
        <taxon>Ranunculales</taxon>
        <taxon>Papaveraceae</taxon>
        <taxon>Papaveroideae</taxon>
        <taxon>Macleaya</taxon>
    </lineage>
</organism>
<comment type="caution">
    <text evidence="4">The sequence shown here is derived from an EMBL/GenBank/DDBJ whole genome shotgun (WGS) entry which is preliminary data.</text>
</comment>
<dbReference type="STRING" id="56857.A0A200QJ76"/>
<dbReference type="Proteomes" id="UP000195402">
    <property type="component" value="Unassembled WGS sequence"/>
</dbReference>